<keyword evidence="5" id="KW-0472">Membrane</keyword>
<evidence type="ECO:0000256" key="1">
    <source>
        <dbReference type="ARBA" id="ARBA00022723"/>
    </source>
</evidence>
<feature type="compositionally biased region" description="Pro residues" evidence="4">
    <location>
        <begin position="1"/>
        <end position="16"/>
    </location>
</feature>
<dbReference type="GO" id="GO:0046872">
    <property type="term" value="F:metal ion binding"/>
    <property type="evidence" value="ECO:0007669"/>
    <property type="project" value="UniProtKB-KW"/>
</dbReference>
<dbReference type="OrthoDB" id="407298at2759"/>
<evidence type="ECO:0000256" key="5">
    <source>
        <dbReference type="SAM" id="Phobius"/>
    </source>
</evidence>
<dbReference type="Gene3D" id="1.20.245.10">
    <property type="entry name" value="Lipoxygenase-1, Domain 5"/>
    <property type="match status" value="1"/>
</dbReference>
<evidence type="ECO:0000313" key="7">
    <source>
        <dbReference type="EMBL" id="CAD8268954.1"/>
    </source>
</evidence>
<dbReference type="PROSITE" id="PS51393">
    <property type="entry name" value="LIPOXYGENASE_3"/>
    <property type="match status" value="1"/>
</dbReference>
<gene>
    <name evidence="8" type="ORF">KFE25_004691</name>
    <name evidence="7" type="ORF">PLUT1463_LOCUS3268</name>
</gene>
<dbReference type="Proteomes" id="UP000751190">
    <property type="component" value="Unassembled WGS sequence"/>
</dbReference>
<keyword evidence="1" id="KW-0479">Metal-binding</keyword>
<reference evidence="7" key="1">
    <citation type="submission" date="2021-01" db="EMBL/GenBank/DDBJ databases">
        <authorList>
            <person name="Corre E."/>
            <person name="Pelletier E."/>
            <person name="Niang G."/>
            <person name="Scheremetjew M."/>
            <person name="Finn R."/>
            <person name="Kale V."/>
            <person name="Holt S."/>
            <person name="Cochrane G."/>
            <person name="Meng A."/>
            <person name="Brown T."/>
            <person name="Cohen L."/>
        </authorList>
    </citation>
    <scope>NUCLEOTIDE SEQUENCE</scope>
    <source>
        <strain evidence="7">RCC1537</strain>
    </source>
</reference>
<evidence type="ECO:0000313" key="9">
    <source>
        <dbReference type="Proteomes" id="UP000751190"/>
    </source>
</evidence>
<keyword evidence="3" id="KW-0560">Oxidoreductase</keyword>
<proteinExistence type="predicted"/>
<dbReference type="EMBL" id="HBEB01005044">
    <property type="protein sequence ID" value="CAD8268954.1"/>
    <property type="molecule type" value="Transcribed_RNA"/>
</dbReference>
<dbReference type="AlphaFoldDB" id="A0A7R9YIT2"/>
<keyword evidence="5" id="KW-0812">Transmembrane</keyword>
<accession>A0A7R9YIT2</accession>
<evidence type="ECO:0000313" key="8">
    <source>
        <dbReference type="EMBL" id="KAG8462715.1"/>
    </source>
</evidence>
<dbReference type="PRINTS" id="PR00087">
    <property type="entry name" value="LIPOXYGENASE"/>
</dbReference>
<dbReference type="GO" id="GO:0034440">
    <property type="term" value="P:lipid oxidation"/>
    <property type="evidence" value="ECO:0007669"/>
    <property type="project" value="InterPro"/>
</dbReference>
<evidence type="ECO:0000259" key="6">
    <source>
        <dbReference type="PROSITE" id="PS51393"/>
    </source>
</evidence>
<dbReference type="PANTHER" id="PTHR11771">
    <property type="entry name" value="LIPOXYGENASE"/>
    <property type="match status" value="1"/>
</dbReference>
<feature type="domain" description="Lipoxygenase" evidence="6">
    <location>
        <begin position="364"/>
        <end position="974"/>
    </location>
</feature>
<feature type="region of interest" description="Disordered" evidence="4">
    <location>
        <begin position="1"/>
        <end position="32"/>
    </location>
</feature>
<keyword evidence="5" id="KW-1133">Transmembrane helix</keyword>
<evidence type="ECO:0000256" key="3">
    <source>
        <dbReference type="ARBA" id="ARBA00023002"/>
    </source>
</evidence>
<keyword evidence="2" id="KW-0223">Dioxygenase</keyword>
<dbReference type="Pfam" id="PF00305">
    <property type="entry name" value="Lipoxygenase"/>
    <property type="match status" value="1"/>
</dbReference>
<feature type="transmembrane region" description="Helical" evidence="5">
    <location>
        <begin position="64"/>
        <end position="86"/>
    </location>
</feature>
<feature type="transmembrane region" description="Helical" evidence="5">
    <location>
        <begin position="145"/>
        <end position="169"/>
    </location>
</feature>
<reference evidence="8" key="2">
    <citation type="submission" date="2021-05" db="EMBL/GenBank/DDBJ databases">
        <title>The genome of the haptophyte Pavlova lutheri (Diacronema luteri, Pavlovales) - a model for lipid biosynthesis in eukaryotic algae.</title>
        <authorList>
            <person name="Hulatt C.J."/>
            <person name="Posewitz M.C."/>
        </authorList>
    </citation>
    <scope>NUCLEOTIDE SEQUENCE</scope>
    <source>
        <strain evidence="8">NIVA-4/92</strain>
    </source>
</reference>
<dbReference type="SUPFAM" id="SSF48484">
    <property type="entry name" value="Lipoxigenase"/>
    <property type="match status" value="1"/>
</dbReference>
<evidence type="ECO:0000256" key="4">
    <source>
        <dbReference type="SAM" id="MobiDB-lite"/>
    </source>
</evidence>
<dbReference type="Gene3D" id="3.10.450.60">
    <property type="match status" value="1"/>
</dbReference>
<dbReference type="InterPro" id="IPR000907">
    <property type="entry name" value="LipOase"/>
</dbReference>
<dbReference type="InterPro" id="IPR013819">
    <property type="entry name" value="LipOase_C"/>
</dbReference>
<organism evidence="7">
    <name type="scientific">Diacronema lutheri</name>
    <name type="common">Unicellular marine alga</name>
    <name type="synonym">Monochrysis lutheri</name>
    <dbReference type="NCBI Taxonomy" id="2081491"/>
    <lineage>
        <taxon>Eukaryota</taxon>
        <taxon>Haptista</taxon>
        <taxon>Haptophyta</taxon>
        <taxon>Pavlovophyceae</taxon>
        <taxon>Pavlovales</taxon>
        <taxon>Pavlovaceae</taxon>
        <taxon>Diacronema</taxon>
    </lineage>
</organism>
<dbReference type="EMBL" id="JAGTXO010000019">
    <property type="protein sequence ID" value="KAG8462715.1"/>
    <property type="molecule type" value="Genomic_DNA"/>
</dbReference>
<name>A0A7R9YIT2_DIALT</name>
<evidence type="ECO:0000256" key="2">
    <source>
        <dbReference type="ARBA" id="ARBA00022964"/>
    </source>
</evidence>
<keyword evidence="9" id="KW-1185">Reference proteome</keyword>
<dbReference type="GO" id="GO:0016702">
    <property type="term" value="F:oxidoreductase activity, acting on single donors with incorporation of molecular oxygen, incorporation of two atoms of oxygen"/>
    <property type="evidence" value="ECO:0007669"/>
    <property type="project" value="InterPro"/>
</dbReference>
<feature type="compositionally biased region" description="Low complexity" evidence="4">
    <location>
        <begin position="17"/>
        <end position="32"/>
    </location>
</feature>
<dbReference type="InterPro" id="IPR036226">
    <property type="entry name" value="LipOase_C_sf"/>
</dbReference>
<protein>
    <recommendedName>
        <fullName evidence="6">Lipoxygenase domain-containing protein</fullName>
    </recommendedName>
</protein>
<sequence length="974" mass="106918">MSTPASSPPPASPFPVPSASLSPSLTRAVSPPLSPRPALAPLAGVLASSSDATASVQLADQLELGAAALAVALVFFLVVHALVGLWQRCRPERYRALEAIGGQSSVSMAYFGASKRRTTITLFGLALISAALAACAMINPSNSRAPYYLIEGASYASLLVVFLFLRFVLARLLRLIDKLVSCCLFPDGYEVTMVYEYLPNTDISALAQTLKACCCGQKIIPTVQVFGDTGAMGAPRRLWVVGTWWGGRVIGRNELDLQQVPERTGLKGSSVIALYDEHPELRVASNIYELTFRIPADRLGSSQDLKWIDLQVPENSKSVFYVHWLKVRSLSASVRPSGGSEWIFPAYYKLGVNQFWTRVFEGMASLPHKDSERVRLARREALDVTSKEWRWQLYTRETGFTNEAWGAQQDAALPSACWFGRTSTNGVPLLGFSGKQQEFVPVNEYFGAQKTLDFYKAGVTSAIASFEAHLASKEALHETWRSSEEVTNTWLFTPLKAPLLWTSRRSVEAWQDDREFAAQLVQGVYPDSMVLMRSVPIALAPHLGASVGALCATQRLPSGLSVGELLRQKSLFLSDVSFVAEYQPLAQGPAVGAMIVTVKLPASKLLSFVGIKLNWTDETGASRTQWYSPEEDTPADWLLAKTYARFALSNQHEAVVHALDCHLRSEPYAVAARRCLSVRHPIYKLLYPHLRSTILINFLARQALISPGGVFDTVSTLAGSKQGFLKMMADQYAQYGPLHQHVPRKLRAAGLMPEQCALKEGDYPYRDFALPIWDQINALVSQTVLAFYTSERDVLDDNELQAWLSELQTDGFPLGHFRSSNFQSRAELIELLTTVIWVASGRHAAVNFLQYSQMAFGPNAPLWAHKLPPAKGVVSTSDDVLAYSTTRSASVGQAATVWILSQYGSDKLNLLPPPGERYQELWTSGPGLDAVKAFTDKMALVQVDGERNAEGTTHGSSLKYEVLLPAQVPGSVAI</sequence>